<dbReference type="Gene3D" id="3.40.50.970">
    <property type="match status" value="1"/>
</dbReference>
<protein>
    <submittedName>
        <fullName evidence="1">Uncharacterized protein</fullName>
    </submittedName>
</protein>
<dbReference type="AlphaFoldDB" id="A0A382FLI9"/>
<gene>
    <name evidence="1" type="ORF">METZ01_LOCUS216326</name>
</gene>
<sequence>MFSLDEKYISFDGNFVLSGIQAIVKLSLLQRELDRRNGLRTAGYVSGYRGSPLGYLDKEFLSQNKILSENQIRFRAAVNEDLAVAAVQGSQQLGIISPSKVDGVFGFWYGKGPGVDRSGDQFKHSSYFGTSKYGGVLAFAGDDHSAKSSTLP</sequence>
<dbReference type="InterPro" id="IPR029061">
    <property type="entry name" value="THDP-binding"/>
</dbReference>
<dbReference type="EMBL" id="UINC01050474">
    <property type="protein sequence ID" value="SVB63472.1"/>
    <property type="molecule type" value="Genomic_DNA"/>
</dbReference>
<reference evidence="1" key="1">
    <citation type="submission" date="2018-05" db="EMBL/GenBank/DDBJ databases">
        <authorList>
            <person name="Lanie J.A."/>
            <person name="Ng W.-L."/>
            <person name="Kazmierczak K.M."/>
            <person name="Andrzejewski T.M."/>
            <person name="Davidsen T.M."/>
            <person name="Wayne K.J."/>
            <person name="Tettelin H."/>
            <person name="Glass J.I."/>
            <person name="Rusch D."/>
            <person name="Podicherti R."/>
            <person name="Tsui H.-C.T."/>
            <person name="Winkler M.E."/>
        </authorList>
    </citation>
    <scope>NUCLEOTIDE SEQUENCE</scope>
</reference>
<evidence type="ECO:0000313" key="1">
    <source>
        <dbReference type="EMBL" id="SVB63472.1"/>
    </source>
</evidence>
<name>A0A382FLI9_9ZZZZ</name>
<accession>A0A382FLI9</accession>
<feature type="non-terminal residue" evidence="1">
    <location>
        <position position="152"/>
    </location>
</feature>
<organism evidence="1">
    <name type="scientific">marine metagenome</name>
    <dbReference type="NCBI Taxonomy" id="408172"/>
    <lineage>
        <taxon>unclassified sequences</taxon>
        <taxon>metagenomes</taxon>
        <taxon>ecological metagenomes</taxon>
    </lineage>
</organism>
<proteinExistence type="predicted"/>
<dbReference type="SUPFAM" id="SSF52518">
    <property type="entry name" value="Thiamin diphosphate-binding fold (THDP-binding)"/>
    <property type="match status" value="1"/>
</dbReference>